<dbReference type="PANTHER" id="PTHR21090">
    <property type="entry name" value="AROM/DEHYDROQUINATE SYNTHASE"/>
    <property type="match status" value="1"/>
</dbReference>
<feature type="binding site" evidence="7">
    <location>
        <position position="20"/>
    </location>
    <ligand>
        <name>phosphoenolpyruvate</name>
        <dbReference type="ChEBI" id="CHEBI:58702"/>
    </ligand>
</feature>
<dbReference type="InterPro" id="IPR036968">
    <property type="entry name" value="Enolpyruvate_Tfrase_sf"/>
</dbReference>
<evidence type="ECO:0000256" key="3">
    <source>
        <dbReference type="ARBA" id="ARBA00022605"/>
    </source>
</evidence>
<dbReference type="PANTHER" id="PTHR21090:SF5">
    <property type="entry name" value="PENTAFUNCTIONAL AROM POLYPEPTIDE"/>
    <property type="match status" value="1"/>
</dbReference>
<dbReference type="PROSITE" id="PS00885">
    <property type="entry name" value="EPSP_SYNTHASE_2"/>
    <property type="match status" value="1"/>
</dbReference>
<gene>
    <name evidence="7 9" type="primary">aroA</name>
    <name evidence="9" type="ORF">GC250_02455</name>
</gene>
<feature type="binding site" evidence="7">
    <location>
        <position position="295"/>
    </location>
    <ligand>
        <name>3-phosphoshikimate</name>
        <dbReference type="ChEBI" id="CHEBI:145989"/>
    </ligand>
</feature>
<comment type="function">
    <text evidence="7">Catalyzes the transfer of the enolpyruvyl moiety of phosphoenolpyruvate (PEP) to the 5-hydroxyl of shikimate-3-phosphate (S3P) to produce enolpyruvyl shikimate-3-phosphate and inorganic phosphate.</text>
</comment>
<evidence type="ECO:0000256" key="4">
    <source>
        <dbReference type="ARBA" id="ARBA00022679"/>
    </source>
</evidence>
<dbReference type="UniPathway" id="UPA00053">
    <property type="reaction ID" value="UER00089"/>
</dbReference>
<feature type="binding site" evidence="7">
    <location>
        <position position="21"/>
    </location>
    <ligand>
        <name>3-phosphoshikimate</name>
        <dbReference type="ChEBI" id="CHEBI:145989"/>
    </ligand>
</feature>
<feature type="binding site" evidence="7">
    <location>
        <position position="112"/>
    </location>
    <ligand>
        <name>phosphoenolpyruvate</name>
        <dbReference type="ChEBI" id="CHEBI:58702"/>
    </ligand>
</feature>
<dbReference type="SUPFAM" id="SSF55205">
    <property type="entry name" value="EPT/RTPC-like"/>
    <property type="match status" value="1"/>
</dbReference>
<keyword evidence="7" id="KW-0963">Cytoplasm</keyword>
<dbReference type="GO" id="GO:0005737">
    <property type="term" value="C:cytoplasm"/>
    <property type="evidence" value="ECO:0007669"/>
    <property type="project" value="UniProtKB-SubCell"/>
</dbReference>
<dbReference type="InterPro" id="IPR023193">
    <property type="entry name" value="EPSP_synthase_CS"/>
</dbReference>
<feature type="binding site" evidence="7">
    <location>
        <position position="154"/>
    </location>
    <ligand>
        <name>3-phosphoshikimate</name>
        <dbReference type="ChEBI" id="CHEBI:145989"/>
    </ligand>
</feature>
<feature type="active site" description="Proton acceptor" evidence="7">
    <location>
        <position position="295"/>
    </location>
</feature>
<comment type="pathway">
    <text evidence="1">Metabolic intermediate biosynthesis; chorismate biosynthesis; chorismate from D-erythrose 4-phosphate and phosphoenolpyruvate: step 6/7.</text>
</comment>
<evidence type="ECO:0000256" key="1">
    <source>
        <dbReference type="ARBA" id="ARBA00004811"/>
    </source>
</evidence>
<keyword evidence="10" id="KW-1185">Reference proteome</keyword>
<dbReference type="EMBL" id="WGGD01000005">
    <property type="protein sequence ID" value="MUN28350.1"/>
    <property type="molecule type" value="Genomic_DNA"/>
</dbReference>
<dbReference type="GO" id="GO:0008652">
    <property type="term" value="P:amino acid biosynthetic process"/>
    <property type="evidence" value="ECO:0007669"/>
    <property type="project" value="UniProtKB-KW"/>
</dbReference>
<dbReference type="NCBIfam" id="TIGR01356">
    <property type="entry name" value="aroA"/>
    <property type="match status" value="1"/>
</dbReference>
<feature type="binding site" evidence="7">
    <location>
        <position position="391"/>
    </location>
    <ligand>
        <name>phosphoenolpyruvate</name>
        <dbReference type="ChEBI" id="CHEBI:58702"/>
    </ligand>
</feature>
<dbReference type="GO" id="GO:0009423">
    <property type="term" value="P:chorismate biosynthetic process"/>
    <property type="evidence" value="ECO:0007669"/>
    <property type="project" value="UniProtKB-UniRule"/>
</dbReference>
<evidence type="ECO:0000313" key="9">
    <source>
        <dbReference type="EMBL" id="MUN28350.1"/>
    </source>
</evidence>
<feature type="binding site" evidence="7">
    <location>
        <position position="155"/>
    </location>
    <ligand>
        <name>phosphoenolpyruvate</name>
        <dbReference type="ChEBI" id="CHEBI:58702"/>
    </ligand>
</feature>
<feature type="binding site" evidence="7">
    <location>
        <position position="180"/>
    </location>
    <ligand>
        <name>3-phosphoshikimate</name>
        <dbReference type="ChEBI" id="CHEBI:145989"/>
    </ligand>
</feature>
<feature type="binding site" evidence="7">
    <location>
        <position position="20"/>
    </location>
    <ligand>
        <name>3-phosphoshikimate</name>
        <dbReference type="ChEBI" id="CHEBI:145989"/>
    </ligand>
</feature>
<evidence type="ECO:0000256" key="2">
    <source>
        <dbReference type="ARBA" id="ARBA00009948"/>
    </source>
</evidence>
<keyword evidence="4 7" id="KW-0808">Transferase</keyword>
<comment type="catalytic activity">
    <reaction evidence="6">
        <text>3-phosphoshikimate + phosphoenolpyruvate = 5-O-(1-carboxyvinyl)-3-phosphoshikimate + phosphate</text>
        <dbReference type="Rhea" id="RHEA:21256"/>
        <dbReference type="ChEBI" id="CHEBI:43474"/>
        <dbReference type="ChEBI" id="CHEBI:57701"/>
        <dbReference type="ChEBI" id="CHEBI:58702"/>
        <dbReference type="ChEBI" id="CHEBI:145989"/>
        <dbReference type="EC" id="2.5.1.19"/>
    </reaction>
    <physiologicalReaction direction="left-to-right" evidence="6">
        <dbReference type="Rhea" id="RHEA:21257"/>
    </physiologicalReaction>
</comment>
<proteinExistence type="inferred from homology"/>
<comment type="subunit">
    <text evidence="7">Monomer.</text>
</comment>
<dbReference type="Proteomes" id="UP000470772">
    <property type="component" value="Unassembled WGS sequence"/>
</dbReference>
<feature type="binding site" evidence="7">
    <location>
        <position position="153"/>
    </location>
    <ligand>
        <name>3-phosphoshikimate</name>
        <dbReference type="ChEBI" id="CHEBI:145989"/>
    </ligand>
</feature>
<dbReference type="AlphaFoldDB" id="A0A6A9QJC9"/>
<dbReference type="RefSeq" id="WP_156017844.1">
    <property type="nucleotide sequence ID" value="NZ_WGGD01000005.1"/>
</dbReference>
<dbReference type="Pfam" id="PF00275">
    <property type="entry name" value="EPSP_synthase"/>
    <property type="match status" value="1"/>
</dbReference>
<organism evidence="9 10">
    <name type="scientific">Sulfuracidifex metallicus DSM 6482 = JCM 9184</name>
    <dbReference type="NCBI Taxonomy" id="523847"/>
    <lineage>
        <taxon>Archaea</taxon>
        <taxon>Thermoproteota</taxon>
        <taxon>Thermoprotei</taxon>
        <taxon>Sulfolobales</taxon>
        <taxon>Sulfolobaceae</taxon>
        <taxon>Sulfuracidifex</taxon>
    </lineage>
</organism>
<dbReference type="InterPro" id="IPR006264">
    <property type="entry name" value="EPSP_synthase"/>
</dbReference>
<dbReference type="EC" id="2.5.1.19" evidence="7"/>
<feature type="binding site" evidence="7">
    <location>
        <position position="326"/>
    </location>
    <ligand>
        <name>phosphoenolpyruvate</name>
        <dbReference type="ChEBI" id="CHEBI:58702"/>
    </ligand>
</feature>
<feature type="binding site" evidence="7">
    <location>
        <position position="155"/>
    </location>
    <ligand>
        <name>3-phosphoshikimate</name>
        <dbReference type="ChEBI" id="CHEBI:145989"/>
    </ligand>
</feature>
<keyword evidence="3 7" id="KW-0028">Amino-acid biosynthesis</keyword>
<evidence type="ECO:0000259" key="8">
    <source>
        <dbReference type="Pfam" id="PF00275"/>
    </source>
</evidence>
<comment type="caution">
    <text evidence="7">Lacks conserved residue(s) required for the propagation of feature annotation.</text>
</comment>
<dbReference type="Gene3D" id="3.65.10.10">
    <property type="entry name" value="Enolpyruvate transferase domain"/>
    <property type="match status" value="2"/>
</dbReference>
<sequence length="411" mass="44423">MRAIIKRSKVGGKVRAPPSKSQAIRLIFYSLLSKVEIEDMPDSEDIKDAIDAVTALGVKMEGRELIPPPSPYVKENYVKFRGSATTLRFFIPIVASIGGEIVIDADYPLRDRPIRRIVEALSTKGVSFSSHSLPVKLSGKIKDDIVEIPGDESSQYVSGLIYGMIMKGGGKIIIKPPVSSSSYIKMTASLLKNFGGKVDFQGNVISVERGKDMIPFKGKVPGDYALSSFYAISSIITGGRLKITGLDVPEDYFGDHSIVEIFRNMGVTSQWEDNSWNVEQGELRGIKVNVDDAPDLAVSISALATAVPSLTIIEGVERLKIKESDRISTIITTVKAFGGDAHYDKGKIEIVGGKIKEGFISCPSDHRIAMMAGALATYDGGVVDNACCVNKSNPRFWKDLASLGAKVSLVG</sequence>
<name>A0A6A9QJC9_SULME</name>
<dbReference type="GO" id="GO:0003866">
    <property type="term" value="F:3-phosphoshikimate 1-carboxyvinyltransferase activity"/>
    <property type="evidence" value="ECO:0007669"/>
    <property type="project" value="UniProtKB-UniRule"/>
</dbReference>
<dbReference type="PIRSF" id="PIRSF000505">
    <property type="entry name" value="EPSPS"/>
    <property type="match status" value="1"/>
</dbReference>
<dbReference type="InterPro" id="IPR001986">
    <property type="entry name" value="Enolpyruvate_Tfrase_dom"/>
</dbReference>
<comment type="similarity">
    <text evidence="2 7">Belongs to the EPSP synthase family.</text>
</comment>
<feature type="binding site" evidence="7">
    <location>
        <position position="25"/>
    </location>
    <ligand>
        <name>3-phosphoshikimate</name>
        <dbReference type="ChEBI" id="CHEBI:145989"/>
    </ligand>
</feature>
<comment type="subcellular location">
    <subcellularLocation>
        <location evidence="7">Cytoplasm</location>
    </subcellularLocation>
</comment>
<reference evidence="9 10" key="1">
    <citation type="submission" date="2019-10" db="EMBL/GenBank/DDBJ databases">
        <title>Sequencing and Assembly of Multiple Reported Metal-Biooxidizing Members of the Extremely Thermoacidophilic Archaeal Family Sulfolobaceae.</title>
        <authorList>
            <person name="Counts J.A."/>
            <person name="Kelly R.M."/>
        </authorList>
    </citation>
    <scope>NUCLEOTIDE SEQUENCE [LARGE SCALE GENOMIC DNA]</scope>
    <source>
        <strain evidence="9 10">DSM 6482</strain>
    </source>
</reference>
<dbReference type="GO" id="GO:0009073">
    <property type="term" value="P:aromatic amino acid family biosynthetic process"/>
    <property type="evidence" value="ECO:0007669"/>
    <property type="project" value="UniProtKB-KW"/>
</dbReference>
<comment type="caution">
    <text evidence="9">The sequence shown here is derived from an EMBL/GenBank/DDBJ whole genome shotgun (WGS) entry which is preliminary data.</text>
</comment>
<dbReference type="InterPro" id="IPR013792">
    <property type="entry name" value="RNA3'P_cycl/enolpyr_Trfase_a/b"/>
</dbReference>
<dbReference type="HAMAP" id="MF_00210">
    <property type="entry name" value="EPSP_synth"/>
    <property type="match status" value="1"/>
</dbReference>
<feature type="binding site" evidence="7">
    <location>
        <position position="367"/>
    </location>
    <ligand>
        <name>phosphoenolpyruvate</name>
        <dbReference type="ChEBI" id="CHEBI:58702"/>
    </ligand>
</feature>
<protein>
    <recommendedName>
        <fullName evidence="7">3-phosphoshikimate 1-carboxyvinyltransferase</fullName>
        <ecNumber evidence="7">2.5.1.19</ecNumber>
    </recommendedName>
    <alternativeName>
        <fullName evidence="7">5-enolpyruvylshikimate-3-phosphate synthase</fullName>
        <shortName evidence="7">EPSP synthase</shortName>
        <shortName evidence="7">EPSPS</shortName>
    </alternativeName>
</protein>
<feature type="binding site" evidence="7">
    <location>
        <position position="322"/>
    </location>
    <ligand>
        <name>3-phosphoshikimate</name>
        <dbReference type="ChEBI" id="CHEBI:145989"/>
    </ligand>
</feature>
<evidence type="ECO:0000313" key="10">
    <source>
        <dbReference type="Proteomes" id="UP000470772"/>
    </source>
</evidence>
<keyword evidence="5 7" id="KW-0057">Aromatic amino acid biosynthesis</keyword>
<evidence type="ECO:0000256" key="5">
    <source>
        <dbReference type="ARBA" id="ARBA00023141"/>
    </source>
</evidence>
<evidence type="ECO:0000256" key="6">
    <source>
        <dbReference type="ARBA" id="ARBA00044633"/>
    </source>
</evidence>
<evidence type="ECO:0000256" key="7">
    <source>
        <dbReference type="HAMAP-Rule" id="MF_00210"/>
    </source>
</evidence>
<accession>A0A6A9QJC9</accession>
<feature type="domain" description="Enolpyruvate transferase" evidence="8">
    <location>
        <begin position="6"/>
        <end position="400"/>
    </location>
</feature>